<evidence type="ECO:0000313" key="3">
    <source>
        <dbReference type="EMBL" id="EKX42110.1"/>
    </source>
</evidence>
<gene>
    <name evidence="3" type="ORF">GUITHDRAFT_111962</name>
</gene>
<proteinExistence type="predicted"/>
<evidence type="ECO:0000256" key="2">
    <source>
        <dbReference type="SAM" id="Phobius"/>
    </source>
</evidence>
<protein>
    <submittedName>
        <fullName evidence="3 4">Uncharacterized protein</fullName>
    </submittedName>
</protein>
<dbReference type="GeneID" id="17298761"/>
<name>L1J1Y9_GUITC</name>
<evidence type="ECO:0000256" key="1">
    <source>
        <dbReference type="SAM" id="MobiDB-lite"/>
    </source>
</evidence>
<accession>L1J1Y9</accession>
<dbReference type="KEGG" id="gtt:GUITHDRAFT_111962"/>
<organism evidence="3">
    <name type="scientific">Guillardia theta (strain CCMP2712)</name>
    <name type="common">Cryptophyte</name>
    <dbReference type="NCBI Taxonomy" id="905079"/>
    <lineage>
        <taxon>Eukaryota</taxon>
        <taxon>Cryptophyceae</taxon>
        <taxon>Pyrenomonadales</taxon>
        <taxon>Geminigeraceae</taxon>
        <taxon>Guillardia</taxon>
    </lineage>
</organism>
<dbReference type="HOGENOM" id="CLU_981591_0_0_1"/>
<feature type="transmembrane region" description="Helical" evidence="2">
    <location>
        <begin position="238"/>
        <end position="259"/>
    </location>
</feature>
<reference evidence="4" key="3">
    <citation type="submission" date="2016-03" db="UniProtKB">
        <authorList>
            <consortium name="EnsemblProtists"/>
        </authorList>
    </citation>
    <scope>IDENTIFICATION</scope>
</reference>
<evidence type="ECO:0000313" key="5">
    <source>
        <dbReference type="Proteomes" id="UP000011087"/>
    </source>
</evidence>
<keyword evidence="2" id="KW-0472">Membrane</keyword>
<keyword evidence="2" id="KW-0812">Transmembrane</keyword>
<dbReference type="PaxDb" id="55529-EKX42110"/>
<dbReference type="RefSeq" id="XP_005829090.1">
    <property type="nucleotide sequence ID" value="XM_005829033.1"/>
</dbReference>
<sequence>MAAAIEEVARVRAVRETNSANRPGHTGGNETRTSGEQVIEDKELEVMRNSRRSVQIIPFLASLVASARAFKDVEKEKKYTKFFLTSIFRSDNVFLRSVFILALTYNGGVLAVRIMSHKSLSLSDFLFMFRFVILLTCWLVITVSDKLPAHYLTFAGRWLNWVVELRIFMFAVDHLRFEILYDSAFIASISLSLGCIVISPRFWPLNVRRTATICFVGNLARLLWPSKRLALNEEIDSLVFSITVFVLGNLGSVSFHAFMRQKFTEKWKQEAERMSQLQKGNKAM</sequence>
<reference evidence="3 5" key="1">
    <citation type="journal article" date="2012" name="Nature">
        <title>Algal genomes reveal evolutionary mosaicism and the fate of nucleomorphs.</title>
        <authorList>
            <consortium name="DOE Joint Genome Institute"/>
            <person name="Curtis B.A."/>
            <person name="Tanifuji G."/>
            <person name="Burki F."/>
            <person name="Gruber A."/>
            <person name="Irimia M."/>
            <person name="Maruyama S."/>
            <person name="Arias M.C."/>
            <person name="Ball S.G."/>
            <person name="Gile G.H."/>
            <person name="Hirakawa Y."/>
            <person name="Hopkins J.F."/>
            <person name="Kuo A."/>
            <person name="Rensing S.A."/>
            <person name="Schmutz J."/>
            <person name="Symeonidi A."/>
            <person name="Elias M."/>
            <person name="Eveleigh R.J."/>
            <person name="Herman E.K."/>
            <person name="Klute M.J."/>
            <person name="Nakayama T."/>
            <person name="Obornik M."/>
            <person name="Reyes-Prieto A."/>
            <person name="Armbrust E.V."/>
            <person name="Aves S.J."/>
            <person name="Beiko R.G."/>
            <person name="Coutinho P."/>
            <person name="Dacks J.B."/>
            <person name="Durnford D.G."/>
            <person name="Fast N.M."/>
            <person name="Green B.R."/>
            <person name="Grisdale C.J."/>
            <person name="Hempel F."/>
            <person name="Henrissat B."/>
            <person name="Hoppner M.P."/>
            <person name="Ishida K."/>
            <person name="Kim E."/>
            <person name="Koreny L."/>
            <person name="Kroth P.G."/>
            <person name="Liu Y."/>
            <person name="Malik S.B."/>
            <person name="Maier U.G."/>
            <person name="McRose D."/>
            <person name="Mock T."/>
            <person name="Neilson J.A."/>
            <person name="Onodera N.T."/>
            <person name="Poole A.M."/>
            <person name="Pritham E.J."/>
            <person name="Richards T.A."/>
            <person name="Rocap G."/>
            <person name="Roy S.W."/>
            <person name="Sarai C."/>
            <person name="Schaack S."/>
            <person name="Shirato S."/>
            <person name="Slamovits C.H."/>
            <person name="Spencer D.F."/>
            <person name="Suzuki S."/>
            <person name="Worden A.Z."/>
            <person name="Zauner S."/>
            <person name="Barry K."/>
            <person name="Bell C."/>
            <person name="Bharti A.K."/>
            <person name="Crow J.A."/>
            <person name="Grimwood J."/>
            <person name="Kramer R."/>
            <person name="Lindquist E."/>
            <person name="Lucas S."/>
            <person name="Salamov A."/>
            <person name="McFadden G.I."/>
            <person name="Lane C.E."/>
            <person name="Keeling P.J."/>
            <person name="Gray M.W."/>
            <person name="Grigoriev I.V."/>
            <person name="Archibald J.M."/>
        </authorList>
    </citation>
    <scope>NUCLEOTIDE SEQUENCE</scope>
    <source>
        <strain evidence="3 5">CCMP2712</strain>
    </source>
</reference>
<feature type="transmembrane region" description="Helical" evidence="2">
    <location>
        <begin position="125"/>
        <end position="143"/>
    </location>
</feature>
<evidence type="ECO:0000313" key="4">
    <source>
        <dbReference type="EnsemblProtists" id="EKX42110"/>
    </source>
</evidence>
<dbReference type="Proteomes" id="UP000011087">
    <property type="component" value="Unassembled WGS sequence"/>
</dbReference>
<feature type="transmembrane region" description="Helical" evidence="2">
    <location>
        <begin position="179"/>
        <end position="199"/>
    </location>
</feature>
<dbReference type="AlphaFoldDB" id="L1J1Y9"/>
<keyword evidence="2" id="KW-1133">Transmembrane helix</keyword>
<feature type="transmembrane region" description="Helical" evidence="2">
    <location>
        <begin position="93"/>
        <end position="113"/>
    </location>
</feature>
<keyword evidence="5" id="KW-1185">Reference proteome</keyword>
<dbReference type="EnsemblProtists" id="EKX42110">
    <property type="protein sequence ID" value="EKX42110"/>
    <property type="gene ID" value="GUITHDRAFT_111962"/>
</dbReference>
<dbReference type="EMBL" id="JH993019">
    <property type="protein sequence ID" value="EKX42110.1"/>
    <property type="molecule type" value="Genomic_DNA"/>
</dbReference>
<reference evidence="5" key="2">
    <citation type="submission" date="2012-11" db="EMBL/GenBank/DDBJ databases">
        <authorList>
            <person name="Kuo A."/>
            <person name="Curtis B.A."/>
            <person name="Tanifuji G."/>
            <person name="Burki F."/>
            <person name="Gruber A."/>
            <person name="Irimia M."/>
            <person name="Maruyama S."/>
            <person name="Arias M.C."/>
            <person name="Ball S.G."/>
            <person name="Gile G.H."/>
            <person name="Hirakawa Y."/>
            <person name="Hopkins J.F."/>
            <person name="Rensing S.A."/>
            <person name="Schmutz J."/>
            <person name="Symeonidi A."/>
            <person name="Elias M."/>
            <person name="Eveleigh R.J."/>
            <person name="Herman E.K."/>
            <person name="Klute M.J."/>
            <person name="Nakayama T."/>
            <person name="Obornik M."/>
            <person name="Reyes-Prieto A."/>
            <person name="Armbrust E.V."/>
            <person name="Aves S.J."/>
            <person name="Beiko R.G."/>
            <person name="Coutinho P."/>
            <person name="Dacks J.B."/>
            <person name="Durnford D.G."/>
            <person name="Fast N.M."/>
            <person name="Green B.R."/>
            <person name="Grisdale C."/>
            <person name="Hempe F."/>
            <person name="Henrissat B."/>
            <person name="Hoppner M.P."/>
            <person name="Ishida K.-I."/>
            <person name="Kim E."/>
            <person name="Koreny L."/>
            <person name="Kroth P.G."/>
            <person name="Liu Y."/>
            <person name="Malik S.-B."/>
            <person name="Maier U.G."/>
            <person name="McRose D."/>
            <person name="Mock T."/>
            <person name="Neilson J.A."/>
            <person name="Onodera N.T."/>
            <person name="Poole A.M."/>
            <person name="Pritham E.J."/>
            <person name="Richards T.A."/>
            <person name="Rocap G."/>
            <person name="Roy S.W."/>
            <person name="Sarai C."/>
            <person name="Schaack S."/>
            <person name="Shirato S."/>
            <person name="Slamovits C.H."/>
            <person name="Spencer D.F."/>
            <person name="Suzuki S."/>
            <person name="Worden A.Z."/>
            <person name="Zauner S."/>
            <person name="Barry K."/>
            <person name="Bell C."/>
            <person name="Bharti A.K."/>
            <person name="Crow J.A."/>
            <person name="Grimwood J."/>
            <person name="Kramer R."/>
            <person name="Lindquist E."/>
            <person name="Lucas S."/>
            <person name="Salamov A."/>
            <person name="McFadden G.I."/>
            <person name="Lane C.E."/>
            <person name="Keeling P.J."/>
            <person name="Gray M.W."/>
            <person name="Grigoriev I.V."/>
            <person name="Archibald J.M."/>
        </authorList>
    </citation>
    <scope>NUCLEOTIDE SEQUENCE</scope>
    <source>
        <strain evidence="5">CCMP2712</strain>
    </source>
</reference>
<feature type="region of interest" description="Disordered" evidence="1">
    <location>
        <begin position="15"/>
        <end position="35"/>
    </location>
</feature>